<dbReference type="OMA" id="HIQYEYV"/>
<evidence type="ECO:0000256" key="2">
    <source>
        <dbReference type="ARBA" id="ARBA00008860"/>
    </source>
</evidence>
<dbReference type="OrthoDB" id="9939609at2759"/>
<proteinExistence type="inferred from homology"/>
<evidence type="ECO:0000256" key="6">
    <source>
        <dbReference type="ARBA" id="ARBA00035183"/>
    </source>
</evidence>
<keyword evidence="5" id="KW-0687">Ribonucleoprotein</keyword>
<evidence type="ECO:0000256" key="3">
    <source>
        <dbReference type="ARBA" id="ARBA00022980"/>
    </source>
</evidence>
<comment type="similarity">
    <text evidence="2">Belongs to the mitochondrion-specific ribosomal protein mL50 family.</text>
</comment>
<dbReference type="RefSeq" id="XP_022666826.1">
    <property type="nucleotide sequence ID" value="XM_022811091.1"/>
</dbReference>
<evidence type="ECO:0000256" key="4">
    <source>
        <dbReference type="ARBA" id="ARBA00023128"/>
    </source>
</evidence>
<evidence type="ECO:0000313" key="9">
    <source>
        <dbReference type="Proteomes" id="UP000594260"/>
    </source>
</evidence>
<dbReference type="PANTHER" id="PTHR31542">
    <property type="entry name" value="39A RIBOSOMAL PROTEIN L50, MITOCHONDRIAL"/>
    <property type="match status" value="1"/>
</dbReference>
<comment type="subcellular location">
    <subcellularLocation>
        <location evidence="1">Mitochondrion</location>
    </subcellularLocation>
</comment>
<reference evidence="8" key="1">
    <citation type="submission" date="2021-01" db="UniProtKB">
        <authorList>
            <consortium name="EnsemblMetazoa"/>
        </authorList>
    </citation>
    <scope>IDENTIFICATION</scope>
</reference>
<keyword evidence="4" id="KW-0496">Mitochondrion</keyword>
<dbReference type="EnsemblMetazoa" id="XM_022811091">
    <property type="protein sequence ID" value="XP_022666826"/>
    <property type="gene ID" value="LOC111252733"/>
</dbReference>
<dbReference type="CTD" id="54534"/>
<dbReference type="InterPro" id="IPR018305">
    <property type="entry name" value="Ribosomal_m50"/>
</dbReference>
<evidence type="ECO:0000256" key="1">
    <source>
        <dbReference type="ARBA" id="ARBA00004173"/>
    </source>
</evidence>
<dbReference type="GeneID" id="111252733"/>
<keyword evidence="9" id="KW-1185">Reference proteome</keyword>
<dbReference type="KEGG" id="vde:111252733"/>
<evidence type="ECO:0000256" key="7">
    <source>
        <dbReference type="ARBA" id="ARBA00035398"/>
    </source>
</evidence>
<organism evidence="8 9">
    <name type="scientific">Varroa destructor</name>
    <name type="common">Honeybee mite</name>
    <dbReference type="NCBI Taxonomy" id="109461"/>
    <lineage>
        <taxon>Eukaryota</taxon>
        <taxon>Metazoa</taxon>
        <taxon>Ecdysozoa</taxon>
        <taxon>Arthropoda</taxon>
        <taxon>Chelicerata</taxon>
        <taxon>Arachnida</taxon>
        <taxon>Acari</taxon>
        <taxon>Parasitiformes</taxon>
        <taxon>Mesostigmata</taxon>
        <taxon>Gamasina</taxon>
        <taxon>Dermanyssoidea</taxon>
        <taxon>Varroidae</taxon>
        <taxon>Varroa</taxon>
    </lineage>
</organism>
<accession>A0A7M7KWI9</accession>
<dbReference type="InParanoid" id="A0A7M7KWI9"/>
<sequence>MAASIIRWKMVCAGIARVVRWTNFRTNVAFLGQVSTRTGVSYVKLVKKKVYYDGDRIPDSTFAQGSLDALAARGFCRTRKAYDPPADIENRLREVVGRLLPSAVNQDWSKVPVSGKEKMALLAECTRAFSHSVPNPELRDIRSVGDVAKFFRTPVDALNPYDLLIHAKPGELPSNLCVIPDGIRFKPGSVGPESLGPGGLFKGIPAYPGSSTTMSGLRARKKYGPGFKIDREWPYEVTLDKI</sequence>
<protein>
    <recommendedName>
        <fullName evidence="6">Large ribosomal subunit protein mL50</fullName>
    </recommendedName>
    <alternativeName>
        <fullName evidence="7">39S ribosomal protein L50, mitochondrial</fullName>
    </alternativeName>
</protein>
<dbReference type="PANTHER" id="PTHR31542:SF1">
    <property type="entry name" value="LARGE RIBOSOMAL SUBUNIT PROTEIN ML50"/>
    <property type="match status" value="1"/>
</dbReference>
<keyword evidence="3" id="KW-0689">Ribosomal protein</keyword>
<dbReference type="FunCoup" id="A0A7M7KWI9">
    <property type="interactions" value="243"/>
</dbReference>
<dbReference type="GO" id="GO:0005762">
    <property type="term" value="C:mitochondrial large ribosomal subunit"/>
    <property type="evidence" value="ECO:0007669"/>
    <property type="project" value="TreeGrafter"/>
</dbReference>
<name>A0A7M7KWI9_VARDE</name>
<evidence type="ECO:0000313" key="8">
    <source>
        <dbReference type="EnsemblMetazoa" id="XP_022666826"/>
    </source>
</evidence>
<dbReference type="AlphaFoldDB" id="A0A7M7KWI9"/>
<evidence type="ECO:0000256" key="5">
    <source>
        <dbReference type="ARBA" id="ARBA00023274"/>
    </source>
</evidence>
<dbReference type="Proteomes" id="UP000594260">
    <property type="component" value="Unplaced"/>
</dbReference>